<protein>
    <submittedName>
        <fullName evidence="1">Uncharacterized protein</fullName>
    </submittedName>
</protein>
<reference evidence="1" key="1">
    <citation type="submission" date="2018-02" db="EMBL/GenBank/DDBJ databases">
        <title>Rhizophora mucronata_Transcriptome.</title>
        <authorList>
            <person name="Meera S.P."/>
            <person name="Sreeshan A."/>
            <person name="Augustine A."/>
        </authorList>
    </citation>
    <scope>NUCLEOTIDE SEQUENCE</scope>
    <source>
        <tissue evidence="1">Leaf</tissue>
    </source>
</reference>
<accession>A0A2P2LVG1</accession>
<name>A0A2P2LVG1_RHIMU</name>
<proteinExistence type="predicted"/>
<dbReference type="AlphaFoldDB" id="A0A2P2LVG1"/>
<sequence length="36" mass="4069">MVESVQKISIMNIYQFIHFPAAVALKIGRFSLTVIC</sequence>
<organism evidence="1">
    <name type="scientific">Rhizophora mucronata</name>
    <name type="common">Asiatic mangrove</name>
    <dbReference type="NCBI Taxonomy" id="61149"/>
    <lineage>
        <taxon>Eukaryota</taxon>
        <taxon>Viridiplantae</taxon>
        <taxon>Streptophyta</taxon>
        <taxon>Embryophyta</taxon>
        <taxon>Tracheophyta</taxon>
        <taxon>Spermatophyta</taxon>
        <taxon>Magnoliopsida</taxon>
        <taxon>eudicotyledons</taxon>
        <taxon>Gunneridae</taxon>
        <taxon>Pentapetalae</taxon>
        <taxon>rosids</taxon>
        <taxon>fabids</taxon>
        <taxon>Malpighiales</taxon>
        <taxon>Rhizophoraceae</taxon>
        <taxon>Rhizophora</taxon>
    </lineage>
</organism>
<dbReference type="EMBL" id="GGEC01041429">
    <property type="protein sequence ID" value="MBX21913.1"/>
    <property type="molecule type" value="Transcribed_RNA"/>
</dbReference>
<evidence type="ECO:0000313" key="1">
    <source>
        <dbReference type="EMBL" id="MBX21913.1"/>
    </source>
</evidence>
<dbReference type="EMBL" id="GGEC01041430">
    <property type="protein sequence ID" value="MBX21914.1"/>
    <property type="molecule type" value="Transcribed_RNA"/>
</dbReference>